<organism evidence="2">
    <name type="scientific">marine sediment metagenome</name>
    <dbReference type="NCBI Taxonomy" id="412755"/>
    <lineage>
        <taxon>unclassified sequences</taxon>
        <taxon>metagenomes</taxon>
        <taxon>ecological metagenomes</taxon>
    </lineage>
</organism>
<keyword evidence="1" id="KW-0812">Transmembrane</keyword>
<accession>A0A0F9LNE3</accession>
<name>A0A0F9LNE3_9ZZZZ</name>
<keyword evidence="1" id="KW-0472">Membrane</keyword>
<reference evidence="2" key="1">
    <citation type="journal article" date="2015" name="Nature">
        <title>Complex archaea that bridge the gap between prokaryotes and eukaryotes.</title>
        <authorList>
            <person name="Spang A."/>
            <person name="Saw J.H."/>
            <person name="Jorgensen S.L."/>
            <person name="Zaremba-Niedzwiedzka K."/>
            <person name="Martijn J."/>
            <person name="Lind A.E."/>
            <person name="van Eijk R."/>
            <person name="Schleper C."/>
            <person name="Guy L."/>
            <person name="Ettema T.J."/>
        </authorList>
    </citation>
    <scope>NUCLEOTIDE SEQUENCE</scope>
</reference>
<evidence type="ECO:0000256" key="1">
    <source>
        <dbReference type="SAM" id="Phobius"/>
    </source>
</evidence>
<feature type="transmembrane region" description="Helical" evidence="1">
    <location>
        <begin position="12"/>
        <end position="31"/>
    </location>
</feature>
<evidence type="ECO:0000313" key="2">
    <source>
        <dbReference type="EMBL" id="KKM94918.1"/>
    </source>
</evidence>
<dbReference type="EMBL" id="LAZR01006076">
    <property type="protein sequence ID" value="KKM94918.1"/>
    <property type="molecule type" value="Genomic_DNA"/>
</dbReference>
<gene>
    <name evidence="2" type="ORF">LCGC14_1193470</name>
</gene>
<dbReference type="AlphaFoldDB" id="A0A0F9LNE3"/>
<proteinExistence type="predicted"/>
<protein>
    <submittedName>
        <fullName evidence="2">Uncharacterized protein</fullName>
    </submittedName>
</protein>
<comment type="caution">
    <text evidence="2">The sequence shown here is derived from an EMBL/GenBank/DDBJ whole genome shotgun (WGS) entry which is preliminary data.</text>
</comment>
<keyword evidence="1" id="KW-1133">Transmembrane helix</keyword>
<sequence length="38" mass="4183">MVELTSIPLAVKYGTILLAVTLACLLVVWIFHGRKKKG</sequence>